<dbReference type="AlphaFoldDB" id="A0A0D0BIM2"/>
<dbReference type="Proteomes" id="UP000053593">
    <property type="component" value="Unassembled WGS sequence"/>
</dbReference>
<keyword evidence="2" id="KW-1185">Reference proteome</keyword>
<accession>A0A0D0BIM2</accession>
<dbReference type="PANTHER" id="PTHR38887:SF1">
    <property type="entry name" value="RAS MODIFICATION PROTEIN ERF4"/>
    <property type="match status" value="1"/>
</dbReference>
<sequence length="392" mass="43607">MHFPHSHSHHSHNQNASNAEVLIQAYLPPSNPSPSLEQKILLPVPFAVPQIRFQEGDEPTFARGHSLALAEVGLDQQLLLNFIDGLNLAMTMSSPLRIVATSGPVVGYVPFNWAKLPDHTIHTDSKNGNRTLFKTPTDYYLRAANLNVFRPRGLVARVCTTSAMLILTRPPEPDDTTLKKVGRNTLTVAKYLPITGLIVRGAMKAMESKNKSDDTNLPIAQRRLALIEGRALPLLTGGSPPQAKQDVLQRLSHLGATFDDIPAEKKDRERRRAMERFEEVGLSNTGDSHHVDRSLRKGARAIERAEQRRRQIGGLGRQVKLGLPKGPEGDLLKSDTWATDELLWIVIMSVAKDADVEDIVMAENPANEEQVEYKVWMGEMVYESEEMADETL</sequence>
<name>A0A0D0BIM2_9AGAR</name>
<proteinExistence type="predicted"/>
<organism evidence="1 2">
    <name type="scientific">Collybiopsis luxurians FD-317 M1</name>
    <dbReference type="NCBI Taxonomy" id="944289"/>
    <lineage>
        <taxon>Eukaryota</taxon>
        <taxon>Fungi</taxon>
        <taxon>Dikarya</taxon>
        <taxon>Basidiomycota</taxon>
        <taxon>Agaricomycotina</taxon>
        <taxon>Agaricomycetes</taxon>
        <taxon>Agaricomycetidae</taxon>
        <taxon>Agaricales</taxon>
        <taxon>Marasmiineae</taxon>
        <taxon>Omphalotaceae</taxon>
        <taxon>Collybiopsis</taxon>
        <taxon>Collybiopsis luxurians</taxon>
    </lineage>
</organism>
<evidence type="ECO:0000313" key="1">
    <source>
        <dbReference type="EMBL" id="KIK63955.1"/>
    </source>
</evidence>
<reference evidence="1 2" key="1">
    <citation type="submission" date="2014-04" db="EMBL/GenBank/DDBJ databases">
        <title>Evolutionary Origins and Diversification of the Mycorrhizal Mutualists.</title>
        <authorList>
            <consortium name="DOE Joint Genome Institute"/>
            <consortium name="Mycorrhizal Genomics Consortium"/>
            <person name="Kohler A."/>
            <person name="Kuo A."/>
            <person name="Nagy L.G."/>
            <person name="Floudas D."/>
            <person name="Copeland A."/>
            <person name="Barry K.W."/>
            <person name="Cichocki N."/>
            <person name="Veneault-Fourrey C."/>
            <person name="LaButti K."/>
            <person name="Lindquist E.A."/>
            <person name="Lipzen A."/>
            <person name="Lundell T."/>
            <person name="Morin E."/>
            <person name="Murat C."/>
            <person name="Riley R."/>
            <person name="Ohm R."/>
            <person name="Sun H."/>
            <person name="Tunlid A."/>
            <person name="Henrissat B."/>
            <person name="Grigoriev I.V."/>
            <person name="Hibbett D.S."/>
            <person name="Martin F."/>
        </authorList>
    </citation>
    <scope>NUCLEOTIDE SEQUENCE [LARGE SCALE GENOMIC DNA]</scope>
    <source>
        <strain evidence="1 2">FD-317 M1</strain>
    </source>
</reference>
<dbReference type="PANTHER" id="PTHR38887">
    <property type="entry name" value="CHROMOSOME 21, WHOLE GENOME SHOTGUN SEQUENCE"/>
    <property type="match status" value="1"/>
</dbReference>
<dbReference type="HOGENOM" id="CLU_048462_0_0_1"/>
<dbReference type="OrthoDB" id="3068835at2759"/>
<evidence type="ECO:0000313" key="2">
    <source>
        <dbReference type="Proteomes" id="UP000053593"/>
    </source>
</evidence>
<dbReference type="EMBL" id="KN834762">
    <property type="protein sequence ID" value="KIK63955.1"/>
    <property type="molecule type" value="Genomic_DNA"/>
</dbReference>
<protein>
    <submittedName>
        <fullName evidence="1">Uncharacterized protein</fullName>
    </submittedName>
</protein>
<dbReference type="InterPro" id="IPR053221">
    <property type="entry name" value="Burnettramic_acid_biosynth"/>
</dbReference>
<gene>
    <name evidence="1" type="ORF">GYMLUDRAFT_40166</name>
</gene>